<dbReference type="PIRSF" id="PIRSF000495">
    <property type="entry name" value="Amidotransf_hisH"/>
    <property type="match status" value="1"/>
</dbReference>
<dbReference type="EC" id="4.3.2.10" evidence="10"/>
<name>A0A3S2Z9J1_9PROT</name>
<dbReference type="GO" id="GO:0005737">
    <property type="term" value="C:cytoplasm"/>
    <property type="evidence" value="ECO:0007669"/>
    <property type="project" value="UniProtKB-SubCell"/>
</dbReference>
<comment type="function">
    <text evidence="10">IGPS catalyzes the conversion of PRFAR and glutamine to IGP, AICAR and glutamate. The HisH subunit catalyzes the hydrolysis of glutamine to glutamate and ammonia as part of the synthesis of IGP and AICAR. The resulting ammonia molecule is channeled to the active site of HisF.</text>
</comment>
<dbReference type="InterPro" id="IPR010139">
    <property type="entry name" value="Imidazole-glycPsynth_HisH"/>
</dbReference>
<dbReference type="HAMAP" id="MF_00278">
    <property type="entry name" value="HisH"/>
    <property type="match status" value="1"/>
</dbReference>
<evidence type="ECO:0000256" key="5">
    <source>
        <dbReference type="ARBA" id="ARBA00022962"/>
    </source>
</evidence>
<dbReference type="UniPathway" id="UPA00031">
    <property type="reaction ID" value="UER00010"/>
</dbReference>
<dbReference type="GO" id="GO:0004359">
    <property type="term" value="F:glutaminase activity"/>
    <property type="evidence" value="ECO:0007669"/>
    <property type="project" value="UniProtKB-EC"/>
</dbReference>
<comment type="subunit">
    <text evidence="2 10">Heterodimer of HisH and HisF.</text>
</comment>
<evidence type="ECO:0000259" key="12">
    <source>
        <dbReference type="Pfam" id="PF00117"/>
    </source>
</evidence>
<dbReference type="RefSeq" id="WP_127766236.1">
    <property type="nucleotide sequence ID" value="NZ_SADE01000002.1"/>
</dbReference>
<dbReference type="NCBIfam" id="TIGR01855">
    <property type="entry name" value="IMP_synth_hisH"/>
    <property type="match status" value="1"/>
</dbReference>
<keyword evidence="14" id="KW-1185">Reference proteome</keyword>
<keyword evidence="4 10" id="KW-0378">Hydrolase</keyword>
<evidence type="ECO:0000256" key="1">
    <source>
        <dbReference type="ARBA" id="ARBA00005091"/>
    </source>
</evidence>
<evidence type="ECO:0000256" key="4">
    <source>
        <dbReference type="ARBA" id="ARBA00022801"/>
    </source>
</evidence>
<dbReference type="AlphaFoldDB" id="A0A3S2Z9J1"/>
<keyword evidence="3 10" id="KW-0028">Amino-acid biosynthesis</keyword>
<evidence type="ECO:0000256" key="2">
    <source>
        <dbReference type="ARBA" id="ARBA00011152"/>
    </source>
</evidence>
<dbReference type="EMBL" id="SADE01000002">
    <property type="protein sequence ID" value="RVU36760.1"/>
    <property type="molecule type" value="Genomic_DNA"/>
</dbReference>
<dbReference type="GO" id="GO:0000107">
    <property type="term" value="F:imidazoleglycerol-phosphate synthase activity"/>
    <property type="evidence" value="ECO:0007669"/>
    <property type="project" value="UniProtKB-UniRule"/>
</dbReference>
<feature type="active site" description="Nucleophile" evidence="10 11">
    <location>
        <position position="82"/>
    </location>
</feature>
<dbReference type="Proteomes" id="UP000287447">
    <property type="component" value="Unassembled WGS sequence"/>
</dbReference>
<dbReference type="GO" id="GO:0016829">
    <property type="term" value="F:lyase activity"/>
    <property type="evidence" value="ECO:0007669"/>
    <property type="project" value="UniProtKB-KW"/>
</dbReference>
<accession>A0A3S2Z9J1</accession>
<evidence type="ECO:0000256" key="6">
    <source>
        <dbReference type="ARBA" id="ARBA00023102"/>
    </source>
</evidence>
<evidence type="ECO:0000256" key="9">
    <source>
        <dbReference type="ARBA" id="ARBA00049534"/>
    </source>
</evidence>
<dbReference type="PANTHER" id="PTHR42701">
    <property type="entry name" value="IMIDAZOLE GLYCEROL PHOSPHATE SYNTHASE SUBUNIT HISH"/>
    <property type="match status" value="1"/>
</dbReference>
<comment type="caution">
    <text evidence="13">The sequence shown here is derived from an EMBL/GenBank/DDBJ whole genome shotgun (WGS) entry which is preliminary data.</text>
</comment>
<protein>
    <recommendedName>
        <fullName evidence="10">Imidazole glycerol phosphate synthase subunit HisH</fullName>
        <ecNumber evidence="10">4.3.2.10</ecNumber>
    </recommendedName>
    <alternativeName>
        <fullName evidence="10">IGP synthase glutaminase subunit</fullName>
        <ecNumber evidence="10">3.5.1.2</ecNumber>
    </alternativeName>
    <alternativeName>
        <fullName evidence="10">IGP synthase subunit HisH</fullName>
    </alternativeName>
    <alternativeName>
        <fullName evidence="10">ImGP synthase subunit HisH</fullName>
        <shortName evidence="10">IGPS subunit HisH</shortName>
    </alternativeName>
</protein>
<feature type="active site" evidence="10 11">
    <location>
        <position position="190"/>
    </location>
</feature>
<dbReference type="CDD" id="cd01748">
    <property type="entry name" value="GATase1_IGP_Synthase"/>
    <property type="match status" value="1"/>
</dbReference>
<feature type="domain" description="Glutamine amidotransferase" evidence="12">
    <location>
        <begin position="5"/>
        <end position="204"/>
    </location>
</feature>
<dbReference type="EC" id="3.5.1.2" evidence="10"/>
<dbReference type="PANTHER" id="PTHR42701:SF1">
    <property type="entry name" value="IMIDAZOLE GLYCEROL PHOSPHATE SYNTHASE SUBUNIT HISH"/>
    <property type="match status" value="1"/>
</dbReference>
<gene>
    <name evidence="10 13" type="primary">hisH</name>
    <name evidence="13" type="ORF">EOI86_16475</name>
</gene>
<dbReference type="PROSITE" id="PS51273">
    <property type="entry name" value="GATASE_TYPE_1"/>
    <property type="match status" value="1"/>
</dbReference>
<comment type="catalytic activity">
    <reaction evidence="9 10">
        <text>L-glutamine + H2O = L-glutamate + NH4(+)</text>
        <dbReference type="Rhea" id="RHEA:15889"/>
        <dbReference type="ChEBI" id="CHEBI:15377"/>
        <dbReference type="ChEBI" id="CHEBI:28938"/>
        <dbReference type="ChEBI" id="CHEBI:29985"/>
        <dbReference type="ChEBI" id="CHEBI:58359"/>
        <dbReference type="EC" id="3.5.1.2"/>
    </reaction>
</comment>
<comment type="subcellular location">
    <subcellularLocation>
        <location evidence="10">Cytoplasm</location>
    </subcellularLocation>
</comment>
<evidence type="ECO:0000256" key="10">
    <source>
        <dbReference type="HAMAP-Rule" id="MF_00278"/>
    </source>
</evidence>
<evidence type="ECO:0000313" key="14">
    <source>
        <dbReference type="Proteomes" id="UP000287447"/>
    </source>
</evidence>
<dbReference type="Gene3D" id="3.40.50.880">
    <property type="match status" value="1"/>
</dbReference>
<evidence type="ECO:0000313" key="13">
    <source>
        <dbReference type="EMBL" id="RVU36760.1"/>
    </source>
</evidence>
<evidence type="ECO:0000256" key="3">
    <source>
        <dbReference type="ARBA" id="ARBA00022605"/>
    </source>
</evidence>
<reference evidence="14" key="1">
    <citation type="submission" date="2019-01" db="EMBL/GenBank/DDBJ databases">
        <title>Gri0909 isolated from a small marine red alga.</title>
        <authorList>
            <person name="Kim J."/>
            <person name="Jeong S.E."/>
            <person name="Jeon C.O."/>
        </authorList>
    </citation>
    <scope>NUCLEOTIDE SEQUENCE [LARGE SCALE GENOMIC DNA]</scope>
    <source>
        <strain evidence="14">Gri0909</strain>
    </source>
</reference>
<keyword evidence="7 10" id="KW-0456">Lyase</keyword>
<evidence type="ECO:0000256" key="8">
    <source>
        <dbReference type="ARBA" id="ARBA00047838"/>
    </source>
</evidence>
<keyword evidence="5 10" id="KW-0315">Glutamine amidotransferase</keyword>
<proteinExistence type="inferred from homology"/>
<sequence>MQSVVVVDYGFANLRSVLNALECFEISVSVAEAGSELKGADKIVLPGVGSFDAGIRELRRRGHEEALAETVLDKKTPYLGICVGMQFLYEGSEEGVEPGLGWIKGTVTKFPEGPGKPKVPHIGWNAVRKSKESRLFNDLAEESDFYFVHSYSAPVGGTDDSWVAGICDYGYPFAAAVEKDHISATQFHPEKSQLAGMKLIQNFLEI</sequence>
<keyword evidence="6 10" id="KW-0368">Histidine biosynthesis</keyword>
<evidence type="ECO:0000256" key="7">
    <source>
        <dbReference type="ARBA" id="ARBA00023239"/>
    </source>
</evidence>
<comment type="catalytic activity">
    <reaction evidence="8 10">
        <text>5-[(5-phospho-1-deoxy-D-ribulos-1-ylimino)methylamino]-1-(5-phospho-beta-D-ribosyl)imidazole-4-carboxamide + L-glutamine = D-erythro-1-(imidazol-4-yl)glycerol 3-phosphate + 5-amino-1-(5-phospho-beta-D-ribosyl)imidazole-4-carboxamide + L-glutamate + H(+)</text>
        <dbReference type="Rhea" id="RHEA:24793"/>
        <dbReference type="ChEBI" id="CHEBI:15378"/>
        <dbReference type="ChEBI" id="CHEBI:29985"/>
        <dbReference type="ChEBI" id="CHEBI:58278"/>
        <dbReference type="ChEBI" id="CHEBI:58359"/>
        <dbReference type="ChEBI" id="CHEBI:58475"/>
        <dbReference type="ChEBI" id="CHEBI:58525"/>
        <dbReference type="EC" id="4.3.2.10"/>
    </reaction>
</comment>
<evidence type="ECO:0000256" key="11">
    <source>
        <dbReference type="PIRSR" id="PIRSR000495-1"/>
    </source>
</evidence>
<comment type="pathway">
    <text evidence="1 10">Amino-acid biosynthesis; L-histidine biosynthesis; L-histidine from 5-phospho-alpha-D-ribose 1-diphosphate: step 5/9.</text>
</comment>
<dbReference type="GO" id="GO:0000105">
    <property type="term" value="P:L-histidine biosynthetic process"/>
    <property type="evidence" value="ECO:0007669"/>
    <property type="project" value="UniProtKB-UniRule"/>
</dbReference>
<dbReference type="SUPFAM" id="SSF52317">
    <property type="entry name" value="Class I glutamine amidotransferase-like"/>
    <property type="match status" value="1"/>
</dbReference>
<dbReference type="OrthoDB" id="9807137at2"/>
<organism evidence="13 14">
    <name type="scientific">Hwanghaeella grinnelliae</name>
    <dbReference type="NCBI Taxonomy" id="2500179"/>
    <lineage>
        <taxon>Bacteria</taxon>
        <taxon>Pseudomonadati</taxon>
        <taxon>Pseudomonadota</taxon>
        <taxon>Alphaproteobacteria</taxon>
        <taxon>Rhodospirillales</taxon>
        <taxon>Rhodospirillaceae</taxon>
        <taxon>Hwanghaeella</taxon>
    </lineage>
</organism>
<dbReference type="InterPro" id="IPR029062">
    <property type="entry name" value="Class_I_gatase-like"/>
</dbReference>
<feature type="active site" evidence="10 11">
    <location>
        <position position="188"/>
    </location>
</feature>
<dbReference type="InterPro" id="IPR017926">
    <property type="entry name" value="GATASE"/>
</dbReference>
<dbReference type="Pfam" id="PF00117">
    <property type="entry name" value="GATase"/>
    <property type="match status" value="1"/>
</dbReference>
<keyword evidence="10" id="KW-0963">Cytoplasm</keyword>